<comment type="subcellular location">
    <subcellularLocation>
        <location evidence="1">Cell membrane</location>
        <topology evidence="1">Multi-pass membrane protein</topology>
    </subcellularLocation>
</comment>
<keyword evidence="3 6" id="KW-0812">Transmembrane</keyword>
<dbReference type="PANTHER" id="PTHR34820">
    <property type="entry name" value="INNER MEMBRANE PROTEIN YEBZ"/>
    <property type="match status" value="1"/>
</dbReference>
<evidence type="ECO:0000259" key="7">
    <source>
        <dbReference type="Pfam" id="PF05425"/>
    </source>
</evidence>
<proteinExistence type="predicted"/>
<feature type="transmembrane region" description="Helical" evidence="6">
    <location>
        <begin position="54"/>
        <end position="73"/>
    </location>
</feature>
<accession>A0A7W3JKH7</accession>
<evidence type="ECO:0000256" key="2">
    <source>
        <dbReference type="ARBA" id="ARBA00022475"/>
    </source>
</evidence>
<organism evidence="9 11">
    <name type="scientific">Frigoribacterium faeni</name>
    <dbReference type="NCBI Taxonomy" id="145483"/>
    <lineage>
        <taxon>Bacteria</taxon>
        <taxon>Bacillati</taxon>
        <taxon>Actinomycetota</taxon>
        <taxon>Actinomycetes</taxon>
        <taxon>Micrococcales</taxon>
        <taxon>Microbacteriaceae</taxon>
        <taxon>Frigoribacterium</taxon>
    </lineage>
</organism>
<feature type="transmembrane region" description="Helical" evidence="6">
    <location>
        <begin position="400"/>
        <end position="421"/>
    </location>
</feature>
<evidence type="ECO:0000256" key="6">
    <source>
        <dbReference type="SAM" id="Phobius"/>
    </source>
</evidence>
<protein>
    <submittedName>
        <fullName evidence="8">ABC transporter permease</fullName>
    </submittedName>
    <submittedName>
        <fullName evidence="9">Putative copper resistance protein D</fullName>
    </submittedName>
</protein>
<dbReference type="RefSeq" id="WP_208720917.1">
    <property type="nucleotide sequence ID" value="NZ_BAAAHR010000006.1"/>
</dbReference>
<evidence type="ECO:0000256" key="1">
    <source>
        <dbReference type="ARBA" id="ARBA00004651"/>
    </source>
</evidence>
<evidence type="ECO:0000313" key="11">
    <source>
        <dbReference type="Proteomes" id="UP000522688"/>
    </source>
</evidence>
<feature type="transmembrane region" description="Helical" evidence="6">
    <location>
        <begin position="433"/>
        <end position="457"/>
    </location>
</feature>
<comment type="caution">
    <text evidence="9">The sequence shown here is derived from an EMBL/GenBank/DDBJ whole genome shotgun (WGS) entry which is preliminary data.</text>
</comment>
<dbReference type="GO" id="GO:0005886">
    <property type="term" value="C:plasma membrane"/>
    <property type="evidence" value="ECO:0007669"/>
    <property type="project" value="UniProtKB-SubCell"/>
</dbReference>
<dbReference type="InterPro" id="IPR008457">
    <property type="entry name" value="Cu-R_CopD_dom"/>
</dbReference>
<evidence type="ECO:0000256" key="5">
    <source>
        <dbReference type="ARBA" id="ARBA00023136"/>
    </source>
</evidence>
<reference evidence="8 10" key="1">
    <citation type="submission" date="2019-07" db="EMBL/GenBank/DDBJ databases">
        <title>Whole genome shotgun sequence of Frigoribacterium faeni NBRC 103066.</title>
        <authorList>
            <person name="Hosoyama A."/>
            <person name="Uohara A."/>
            <person name="Ohji S."/>
            <person name="Ichikawa N."/>
        </authorList>
    </citation>
    <scope>NUCLEOTIDE SEQUENCE [LARGE SCALE GENOMIC DNA]</scope>
    <source>
        <strain evidence="8 10">NBRC 103066</strain>
    </source>
</reference>
<keyword evidence="5 6" id="KW-0472">Membrane</keyword>
<evidence type="ECO:0000256" key="3">
    <source>
        <dbReference type="ARBA" id="ARBA00022692"/>
    </source>
</evidence>
<dbReference type="PANTHER" id="PTHR34820:SF4">
    <property type="entry name" value="INNER MEMBRANE PROTEIN YEBZ"/>
    <property type="match status" value="1"/>
</dbReference>
<evidence type="ECO:0000313" key="9">
    <source>
        <dbReference type="EMBL" id="MBA8814471.1"/>
    </source>
</evidence>
<dbReference type="AlphaFoldDB" id="A0A7W3JKH7"/>
<keyword evidence="4 6" id="KW-1133">Transmembrane helix</keyword>
<feature type="transmembrane region" description="Helical" evidence="6">
    <location>
        <begin position="133"/>
        <end position="151"/>
    </location>
</feature>
<feature type="transmembrane region" description="Helical" evidence="6">
    <location>
        <begin position="514"/>
        <end position="531"/>
    </location>
</feature>
<feature type="transmembrane region" description="Helical" evidence="6">
    <location>
        <begin position="224"/>
        <end position="249"/>
    </location>
</feature>
<dbReference type="EMBL" id="JACGWW010000005">
    <property type="protein sequence ID" value="MBA8814471.1"/>
    <property type="molecule type" value="Genomic_DNA"/>
</dbReference>
<reference evidence="9 11" key="2">
    <citation type="submission" date="2020-07" db="EMBL/GenBank/DDBJ databases">
        <title>Sequencing the genomes of 1000 actinobacteria strains.</title>
        <authorList>
            <person name="Klenk H.-P."/>
        </authorList>
    </citation>
    <scope>NUCLEOTIDE SEQUENCE [LARGE SCALE GENOMIC DNA]</scope>
    <source>
        <strain evidence="9 11">DSM 10309</strain>
    </source>
</reference>
<dbReference type="InterPro" id="IPR032694">
    <property type="entry name" value="CopC/D"/>
</dbReference>
<evidence type="ECO:0000256" key="4">
    <source>
        <dbReference type="ARBA" id="ARBA00022989"/>
    </source>
</evidence>
<evidence type="ECO:0000313" key="8">
    <source>
        <dbReference type="EMBL" id="GEK84106.1"/>
    </source>
</evidence>
<feature type="domain" description="Copper resistance protein D" evidence="7">
    <location>
        <begin position="224"/>
        <end position="322"/>
    </location>
</feature>
<dbReference type="Pfam" id="PF09678">
    <property type="entry name" value="Caa3_CtaG"/>
    <property type="match status" value="1"/>
</dbReference>
<keyword evidence="10" id="KW-1185">Reference proteome</keyword>
<feature type="transmembrane region" description="Helical" evidence="6">
    <location>
        <begin position="194"/>
        <end position="212"/>
    </location>
</feature>
<feature type="transmembrane region" description="Helical" evidence="6">
    <location>
        <begin position="156"/>
        <end position="174"/>
    </location>
</feature>
<name>A0A7W3JKH7_9MICO</name>
<feature type="transmembrane region" description="Helical" evidence="6">
    <location>
        <begin position="261"/>
        <end position="281"/>
    </location>
</feature>
<dbReference type="InterPro" id="IPR019108">
    <property type="entry name" value="Caa3_assmbl_CtaG-rel"/>
</dbReference>
<dbReference type="Proteomes" id="UP000522688">
    <property type="component" value="Unassembled WGS sequence"/>
</dbReference>
<feature type="transmembrane region" description="Helical" evidence="6">
    <location>
        <begin position="368"/>
        <end position="388"/>
    </location>
</feature>
<dbReference type="Proteomes" id="UP000321154">
    <property type="component" value="Unassembled WGS sequence"/>
</dbReference>
<feature type="transmembrane region" description="Helical" evidence="6">
    <location>
        <begin position="595"/>
        <end position="620"/>
    </location>
</feature>
<feature type="transmembrane region" description="Helical" evidence="6">
    <location>
        <begin position="478"/>
        <end position="502"/>
    </location>
</feature>
<feature type="transmembrane region" description="Helical" evidence="6">
    <location>
        <begin position="85"/>
        <end position="113"/>
    </location>
</feature>
<dbReference type="Pfam" id="PF05425">
    <property type="entry name" value="CopD"/>
    <property type="match status" value="1"/>
</dbReference>
<keyword evidence="2" id="KW-1003">Cell membrane</keyword>
<evidence type="ECO:0000313" key="10">
    <source>
        <dbReference type="Proteomes" id="UP000321154"/>
    </source>
</evidence>
<sequence>MPKLTRITGPALLVLVAFASLLVALKLGGAADAPLVVDPGEVVRYGLPMAKMLNNIGAAATIGTLALTCFALARDRPEFDRALDIAAGAAGFWAVASAVTTFFTFLSVANVAVTFDDQFGRTLAFFLTDTELGNAWLITTLIAAAVTVLCFVVRNIWLLIGVTLLAMGGLIPIAQQGHAAGASGHDAAVTNLALHLVGASVWLGGLLALVLLRSTLENGRLGVVLARYSTLAIVCFVVVGVSGVGSAALRLGSWSSLTTGYGVLVLIKTFALVALGLFGVVQRRFLVARMATHPKATTRLFWWFVSAELAFMGLASGVAAALGRTATPVEQVATTDLADPTPAEILTEELLPPELTPIRWITEWNPDMLLALICAFGVFFYLAGVARLRRRGDRWSAGRTVSWIAGMVVLFYITCGAPNVYEEYLFSAHMLAHMALGMVVPVLLVPGAPVTLALRAIHKRTDGTRGPREWIMILVHSGYAHVISNPIVSAVLFAGSLFVFYYTSLFSWATTTHLGHYWMIVHFLIVGYLFVQSMIGIDPVKGRLPYPMRLLVLLATMAFHAFFGLSIMTSTGLFLADWYGAMGRTWGATPMADQYAAGGIAWSVGEIPTVSLAIAVAIMWSRSDTREAKRKDRKADRDDDAELKAYNENLEALARADRGH</sequence>
<gene>
    <name evidence="9" type="ORF">FB463_002744</name>
    <name evidence="8" type="ORF">FFA01_24150</name>
</gene>
<dbReference type="EMBL" id="BJUV01000027">
    <property type="protein sequence ID" value="GEK84106.1"/>
    <property type="molecule type" value="Genomic_DNA"/>
</dbReference>
<dbReference type="GO" id="GO:0006825">
    <property type="term" value="P:copper ion transport"/>
    <property type="evidence" value="ECO:0007669"/>
    <property type="project" value="InterPro"/>
</dbReference>
<feature type="transmembrane region" description="Helical" evidence="6">
    <location>
        <begin position="301"/>
        <end position="322"/>
    </location>
</feature>
<feature type="transmembrane region" description="Helical" evidence="6">
    <location>
        <begin position="551"/>
        <end position="575"/>
    </location>
</feature>